<evidence type="ECO:0000313" key="2">
    <source>
        <dbReference type="Proteomes" id="UP000784294"/>
    </source>
</evidence>
<gene>
    <name evidence="1" type="ORF">PXEA_LOCUS12982</name>
</gene>
<reference evidence="1" key="1">
    <citation type="submission" date="2018-11" db="EMBL/GenBank/DDBJ databases">
        <authorList>
            <consortium name="Pathogen Informatics"/>
        </authorList>
    </citation>
    <scope>NUCLEOTIDE SEQUENCE</scope>
</reference>
<dbReference type="EMBL" id="CAAALY010042013">
    <property type="protein sequence ID" value="VEL19542.1"/>
    <property type="molecule type" value="Genomic_DNA"/>
</dbReference>
<evidence type="ECO:0000313" key="1">
    <source>
        <dbReference type="EMBL" id="VEL19542.1"/>
    </source>
</evidence>
<dbReference type="AlphaFoldDB" id="A0A448WT25"/>
<dbReference type="Proteomes" id="UP000784294">
    <property type="component" value="Unassembled WGS sequence"/>
</dbReference>
<comment type="caution">
    <text evidence="1">The sequence shown here is derived from an EMBL/GenBank/DDBJ whole genome shotgun (WGS) entry which is preliminary data.</text>
</comment>
<accession>A0A448WT25</accession>
<sequence length="272" mass="30150">MIGNRSPEYASTSLVDGYLGPSCVDSATFYPAPVNLMADHAATAMFSETSSGVLASVSSDYPYTTEFSSMPQNNKYTPPTPPPLGTRAGLELPSGFATGMTNLAAATLVRHQLRQQQQQQSKQIQQHQVYLQQQRLCQLNHLYPHTVIRPHCKYQQQQQMMMMTKLNQQSEDLDLEKQKLIFIQQQKSQAQLNGAPSGISIQMPLSRHLAAFGTGRFLGLEGTGVMTPQQVISYPTQEAPLHIKPERQHRPPSSLPGQISKFDTVRKCLPIG</sequence>
<proteinExistence type="predicted"/>
<protein>
    <submittedName>
        <fullName evidence="1">Uncharacterized protein</fullName>
    </submittedName>
</protein>
<name>A0A448WT25_9PLAT</name>
<keyword evidence="2" id="KW-1185">Reference proteome</keyword>
<organism evidence="1 2">
    <name type="scientific">Protopolystoma xenopodis</name>
    <dbReference type="NCBI Taxonomy" id="117903"/>
    <lineage>
        <taxon>Eukaryota</taxon>
        <taxon>Metazoa</taxon>
        <taxon>Spiralia</taxon>
        <taxon>Lophotrochozoa</taxon>
        <taxon>Platyhelminthes</taxon>
        <taxon>Monogenea</taxon>
        <taxon>Polyopisthocotylea</taxon>
        <taxon>Polystomatidea</taxon>
        <taxon>Polystomatidae</taxon>
        <taxon>Protopolystoma</taxon>
    </lineage>
</organism>